<protein>
    <recommendedName>
        <fullName evidence="1">Glycosyltransferase 2-like domain-containing protein</fullName>
    </recommendedName>
</protein>
<dbReference type="EMBL" id="MN739944">
    <property type="protein sequence ID" value="QHT79040.1"/>
    <property type="molecule type" value="Genomic_DNA"/>
</dbReference>
<sequence>MISSRKTPFVSVITPTYNRVQFIPRLVACYKSQSYPKESMEWIILDDGQELCKEVLEEYTHGLPNIRYIQLDYKLNIGEKRNMLNREAKGEIIVCMDDDDYYPPERVDYAVNQFLRFPSIQLAGSTELFIYYTDTREIYKLGPYNKQHATNGTMAYRKEYTKTHTYDEMVTFAEEKSFLEEYKHPMIQLEPKKVMLVMSHSDNTFDKDSLRKRESQFIKKTSLTLRDFIKDSTLRSHFEVL</sequence>
<evidence type="ECO:0000259" key="1">
    <source>
        <dbReference type="Pfam" id="PF00535"/>
    </source>
</evidence>
<dbReference type="CDD" id="cd00761">
    <property type="entry name" value="Glyco_tranf_GTA_type"/>
    <property type="match status" value="1"/>
</dbReference>
<proteinExistence type="predicted"/>
<dbReference type="PANTHER" id="PTHR22916">
    <property type="entry name" value="GLYCOSYLTRANSFERASE"/>
    <property type="match status" value="1"/>
</dbReference>
<dbReference type="Pfam" id="PF00535">
    <property type="entry name" value="Glycos_transf_2"/>
    <property type="match status" value="1"/>
</dbReference>
<dbReference type="SUPFAM" id="SSF53448">
    <property type="entry name" value="Nucleotide-diphospho-sugar transferases"/>
    <property type="match status" value="1"/>
</dbReference>
<feature type="domain" description="Glycosyltransferase 2-like" evidence="1">
    <location>
        <begin position="11"/>
        <end position="140"/>
    </location>
</feature>
<name>A0A6C0HF98_9ZZZZ</name>
<dbReference type="InterPro" id="IPR029044">
    <property type="entry name" value="Nucleotide-diphossugar_trans"/>
</dbReference>
<reference evidence="2" key="1">
    <citation type="journal article" date="2020" name="Nature">
        <title>Giant virus diversity and host interactions through global metagenomics.</title>
        <authorList>
            <person name="Schulz F."/>
            <person name="Roux S."/>
            <person name="Paez-Espino D."/>
            <person name="Jungbluth S."/>
            <person name="Walsh D.A."/>
            <person name="Denef V.J."/>
            <person name="McMahon K.D."/>
            <person name="Konstantinidis K.T."/>
            <person name="Eloe-Fadrosh E.A."/>
            <person name="Kyrpides N.C."/>
            <person name="Woyke T."/>
        </authorList>
    </citation>
    <scope>NUCLEOTIDE SEQUENCE</scope>
    <source>
        <strain evidence="2">GVMAG-M-3300023179-97</strain>
    </source>
</reference>
<accession>A0A6C0HF98</accession>
<dbReference type="Gene3D" id="3.90.550.10">
    <property type="entry name" value="Spore Coat Polysaccharide Biosynthesis Protein SpsA, Chain A"/>
    <property type="match status" value="1"/>
</dbReference>
<dbReference type="InterPro" id="IPR001173">
    <property type="entry name" value="Glyco_trans_2-like"/>
</dbReference>
<evidence type="ECO:0000313" key="2">
    <source>
        <dbReference type="EMBL" id="QHT79040.1"/>
    </source>
</evidence>
<organism evidence="2">
    <name type="scientific">viral metagenome</name>
    <dbReference type="NCBI Taxonomy" id="1070528"/>
    <lineage>
        <taxon>unclassified sequences</taxon>
        <taxon>metagenomes</taxon>
        <taxon>organismal metagenomes</taxon>
    </lineage>
</organism>
<dbReference type="AlphaFoldDB" id="A0A6C0HF98"/>